<dbReference type="RefSeq" id="WP_248252276.1">
    <property type="nucleotide sequence ID" value="NZ_JAIWJX010000002.1"/>
</dbReference>
<dbReference type="PANTHER" id="PTHR13887">
    <property type="entry name" value="GLUTATHIONE S-TRANSFERASE KAPPA"/>
    <property type="match status" value="1"/>
</dbReference>
<comment type="caution">
    <text evidence="2">The sequence shown here is derived from an EMBL/GenBank/DDBJ whole genome shotgun (WGS) entry which is preliminary data.</text>
</comment>
<dbReference type="Pfam" id="PF01323">
    <property type="entry name" value="DSBA"/>
    <property type="match status" value="1"/>
</dbReference>
<gene>
    <name evidence="2" type="ORF">LCY76_08530</name>
</gene>
<dbReference type="GO" id="GO:0016491">
    <property type="term" value="F:oxidoreductase activity"/>
    <property type="evidence" value="ECO:0007669"/>
    <property type="project" value="InterPro"/>
</dbReference>
<dbReference type="EMBL" id="JAIWJX010000002">
    <property type="protein sequence ID" value="MCK6256638.1"/>
    <property type="molecule type" value="Genomic_DNA"/>
</dbReference>
<reference evidence="2" key="1">
    <citation type="submission" date="2021-09" db="EMBL/GenBank/DDBJ databases">
        <title>Genome analysis of Fictibacillus sp. KIGAM418 isolated from marine sediment.</title>
        <authorList>
            <person name="Seo M.-J."/>
            <person name="Cho E.-S."/>
            <person name="Hwang C.Y."/>
        </authorList>
    </citation>
    <scope>NUCLEOTIDE SEQUENCE</scope>
    <source>
        <strain evidence="2">KIGAM418</strain>
    </source>
</reference>
<sequence length="207" mass="23540">MTIKLKVYSDYTCPYCYLAETAIKRAVEGKDVKMEWKPFELHPFPSDRKAIKEWSADWETSVLPHARELGRTIHTPDLPALPYTGLAHQGFIYAKEQGKDQLYSQLVFSAFFEKGKDIEKKDVLAEIAMEAGLDRSGFLNAISSEEFKGKLIIEQREAKENNITAAPTIVIGERVLKGLYPQASIEKAIRCTIRDQKMQFCEGDECQ</sequence>
<proteinExistence type="predicted"/>
<dbReference type="PROSITE" id="PS00195">
    <property type="entry name" value="GLUTAREDOXIN_1"/>
    <property type="match status" value="1"/>
</dbReference>
<dbReference type="InterPro" id="IPR011767">
    <property type="entry name" value="GLR_AS"/>
</dbReference>
<dbReference type="InterPro" id="IPR036249">
    <property type="entry name" value="Thioredoxin-like_sf"/>
</dbReference>
<name>A0A9X1X9Y0_9BACL</name>
<protein>
    <submittedName>
        <fullName evidence="2">DsbA family protein</fullName>
    </submittedName>
</protein>
<dbReference type="InterPro" id="IPR001853">
    <property type="entry name" value="DSBA-like_thioredoxin_dom"/>
</dbReference>
<accession>A0A9X1X9Y0</accession>
<dbReference type="PANTHER" id="PTHR13887:SF33">
    <property type="entry name" value="ISOMERASE"/>
    <property type="match status" value="1"/>
</dbReference>
<feature type="domain" description="DSBA-like thioredoxin" evidence="1">
    <location>
        <begin position="5"/>
        <end position="189"/>
    </location>
</feature>
<keyword evidence="3" id="KW-1185">Reference proteome</keyword>
<evidence type="ECO:0000313" key="2">
    <source>
        <dbReference type="EMBL" id="MCK6256638.1"/>
    </source>
</evidence>
<evidence type="ECO:0000313" key="3">
    <source>
        <dbReference type="Proteomes" id="UP001139011"/>
    </source>
</evidence>
<evidence type="ECO:0000259" key="1">
    <source>
        <dbReference type="Pfam" id="PF01323"/>
    </source>
</evidence>
<dbReference type="AlphaFoldDB" id="A0A9X1X9Y0"/>
<dbReference type="Gene3D" id="3.40.30.10">
    <property type="entry name" value="Glutaredoxin"/>
    <property type="match status" value="1"/>
</dbReference>
<dbReference type="Proteomes" id="UP001139011">
    <property type="component" value="Unassembled WGS sequence"/>
</dbReference>
<dbReference type="SUPFAM" id="SSF52833">
    <property type="entry name" value="Thioredoxin-like"/>
    <property type="match status" value="1"/>
</dbReference>
<organism evidence="2 3">
    <name type="scientific">Fictibacillus marinisediminis</name>
    <dbReference type="NCBI Taxonomy" id="2878389"/>
    <lineage>
        <taxon>Bacteria</taxon>
        <taxon>Bacillati</taxon>
        <taxon>Bacillota</taxon>
        <taxon>Bacilli</taxon>
        <taxon>Bacillales</taxon>
        <taxon>Fictibacillaceae</taxon>
        <taxon>Fictibacillus</taxon>
    </lineage>
</organism>